<name>A0A4R6Z9R3_9GAMM</name>
<gene>
    <name evidence="1" type="ORF">DFR29_101225</name>
</gene>
<dbReference type="EMBL" id="SNZH01000001">
    <property type="protein sequence ID" value="TDR48605.1"/>
    <property type="molecule type" value="Genomic_DNA"/>
</dbReference>
<evidence type="ECO:0000313" key="1">
    <source>
        <dbReference type="EMBL" id="TDR48605.1"/>
    </source>
</evidence>
<dbReference type="CDD" id="cd03443">
    <property type="entry name" value="PaaI_thioesterase"/>
    <property type="match status" value="1"/>
</dbReference>
<dbReference type="OrthoDB" id="793353at2"/>
<accession>A0A4R6Z9R3</accession>
<protein>
    <submittedName>
        <fullName evidence="1">Acyl-coenzyme A thioesterase PaaI-like protein</fullName>
    </submittedName>
</protein>
<dbReference type="SUPFAM" id="SSF54637">
    <property type="entry name" value="Thioesterase/thiol ester dehydrase-isomerase"/>
    <property type="match status" value="1"/>
</dbReference>
<dbReference type="RefSeq" id="WP_133816726.1">
    <property type="nucleotide sequence ID" value="NZ_SNZH01000001.1"/>
</dbReference>
<proteinExistence type="predicted"/>
<dbReference type="AlphaFoldDB" id="A0A4R6Z9R3"/>
<reference evidence="1 2" key="1">
    <citation type="submission" date="2019-03" db="EMBL/GenBank/DDBJ databases">
        <title>Genomic Encyclopedia of Type Strains, Phase IV (KMG-IV): sequencing the most valuable type-strain genomes for metagenomic binning, comparative biology and taxonomic classification.</title>
        <authorList>
            <person name="Goeker M."/>
        </authorList>
    </citation>
    <scope>NUCLEOTIDE SEQUENCE [LARGE SCALE GENOMIC DNA]</scope>
    <source>
        <strain evidence="1 2">DSM 21667</strain>
    </source>
</reference>
<dbReference type="InterPro" id="IPR027961">
    <property type="entry name" value="DUF4442"/>
</dbReference>
<evidence type="ECO:0000313" key="2">
    <source>
        <dbReference type="Proteomes" id="UP000295293"/>
    </source>
</evidence>
<dbReference type="Gene3D" id="3.10.129.10">
    <property type="entry name" value="Hotdog Thioesterase"/>
    <property type="match status" value="1"/>
</dbReference>
<dbReference type="Proteomes" id="UP000295293">
    <property type="component" value="Unassembled WGS sequence"/>
</dbReference>
<keyword evidence="2" id="KW-1185">Reference proteome</keyword>
<organism evidence="1 2">
    <name type="scientific">Tahibacter aquaticus</name>
    <dbReference type="NCBI Taxonomy" id="520092"/>
    <lineage>
        <taxon>Bacteria</taxon>
        <taxon>Pseudomonadati</taxon>
        <taxon>Pseudomonadota</taxon>
        <taxon>Gammaproteobacteria</taxon>
        <taxon>Lysobacterales</taxon>
        <taxon>Rhodanobacteraceae</taxon>
        <taxon>Tahibacter</taxon>
    </lineage>
</organism>
<comment type="caution">
    <text evidence="1">The sequence shown here is derived from an EMBL/GenBank/DDBJ whole genome shotgun (WGS) entry which is preliminary data.</text>
</comment>
<sequence length="154" mass="17058">MASEALRLFRKFGTSAAGRWFYSRLICWRAPYFGSIGPTVELLETGRCIVRIRQRRRVQNHIGTVHAIALCNMAEMAGGLATDATIPASTRWIPKGMSVRYLKKASGRMTATALVPLIADPGQAQDLHARVEVRDDAGDVVFDADIVMWVSPRK</sequence>
<dbReference type="Pfam" id="PF14539">
    <property type="entry name" value="DUF4442"/>
    <property type="match status" value="1"/>
</dbReference>
<dbReference type="InterPro" id="IPR029069">
    <property type="entry name" value="HotDog_dom_sf"/>
</dbReference>